<evidence type="ECO:0000313" key="4">
    <source>
        <dbReference type="Proteomes" id="UP000644548"/>
    </source>
</evidence>
<feature type="compositionally biased region" description="Low complexity" evidence="1">
    <location>
        <begin position="361"/>
        <end position="378"/>
    </location>
</feature>
<feature type="compositionally biased region" description="Pro residues" evidence="1">
    <location>
        <begin position="1375"/>
        <end position="1395"/>
    </location>
</feature>
<feature type="compositionally biased region" description="Low complexity" evidence="1">
    <location>
        <begin position="73"/>
        <end position="87"/>
    </location>
</feature>
<feature type="compositionally biased region" description="Low complexity" evidence="1">
    <location>
        <begin position="1039"/>
        <end position="1076"/>
    </location>
</feature>
<feature type="compositionally biased region" description="Basic and acidic residues" evidence="1">
    <location>
        <begin position="610"/>
        <end position="629"/>
    </location>
</feature>
<feature type="region of interest" description="Disordered" evidence="1">
    <location>
        <begin position="1698"/>
        <end position="1733"/>
    </location>
</feature>
<evidence type="ECO:0000259" key="2">
    <source>
        <dbReference type="Pfam" id="PF13699"/>
    </source>
</evidence>
<protein>
    <recommendedName>
        <fullName evidence="2">eCIS core domain-containing protein</fullName>
    </recommendedName>
</protein>
<feature type="compositionally biased region" description="Low complexity" evidence="1">
    <location>
        <begin position="1493"/>
        <end position="1502"/>
    </location>
</feature>
<feature type="compositionally biased region" description="Pro residues" evidence="1">
    <location>
        <begin position="1097"/>
        <end position="1113"/>
    </location>
</feature>
<dbReference type="Proteomes" id="UP000644548">
    <property type="component" value="Unassembled WGS sequence"/>
</dbReference>
<feature type="compositionally biased region" description="Low complexity" evidence="1">
    <location>
        <begin position="718"/>
        <end position="735"/>
    </location>
</feature>
<feature type="region of interest" description="Disordered" evidence="1">
    <location>
        <begin position="1007"/>
        <end position="1027"/>
    </location>
</feature>
<feature type="compositionally biased region" description="Pro residues" evidence="1">
    <location>
        <begin position="675"/>
        <end position="701"/>
    </location>
</feature>
<dbReference type="RefSeq" id="WP_189073017.1">
    <property type="nucleotide sequence ID" value="NZ_BMQN01000003.1"/>
</dbReference>
<organism evidence="3 4">
    <name type="scientific">Deinococcus sedimenti</name>
    <dbReference type="NCBI Taxonomy" id="1867090"/>
    <lineage>
        <taxon>Bacteria</taxon>
        <taxon>Thermotogati</taxon>
        <taxon>Deinococcota</taxon>
        <taxon>Deinococci</taxon>
        <taxon>Deinococcales</taxon>
        <taxon>Deinococcaceae</taxon>
        <taxon>Deinococcus</taxon>
    </lineage>
</organism>
<feature type="region of interest" description="Disordered" evidence="1">
    <location>
        <begin position="1039"/>
        <end position="1502"/>
    </location>
</feature>
<keyword evidence="4" id="KW-1185">Reference proteome</keyword>
<comment type="caution">
    <text evidence="3">The sequence shown here is derived from an EMBL/GenBank/DDBJ whole genome shotgun (WGS) entry which is preliminary data.</text>
</comment>
<feature type="compositionally biased region" description="Polar residues" evidence="1">
    <location>
        <begin position="757"/>
        <end position="777"/>
    </location>
</feature>
<feature type="compositionally biased region" description="Pro residues" evidence="1">
    <location>
        <begin position="227"/>
        <end position="239"/>
    </location>
</feature>
<feature type="domain" description="eCIS core" evidence="2">
    <location>
        <begin position="1528"/>
        <end position="1596"/>
    </location>
</feature>
<dbReference type="InterPro" id="IPR025295">
    <property type="entry name" value="eCIS_core_dom"/>
</dbReference>
<feature type="compositionally biased region" description="Polar residues" evidence="1">
    <location>
        <begin position="1080"/>
        <end position="1091"/>
    </location>
</feature>
<feature type="compositionally biased region" description="Pro residues" evidence="1">
    <location>
        <begin position="407"/>
        <end position="417"/>
    </location>
</feature>
<evidence type="ECO:0000256" key="1">
    <source>
        <dbReference type="SAM" id="MobiDB-lite"/>
    </source>
</evidence>
<feature type="compositionally biased region" description="Low complexity" evidence="1">
    <location>
        <begin position="537"/>
        <end position="546"/>
    </location>
</feature>
<reference evidence="4" key="1">
    <citation type="journal article" date="2019" name="Int. J. Syst. Evol. Microbiol.">
        <title>The Global Catalogue of Microorganisms (GCM) 10K type strain sequencing project: providing services to taxonomists for standard genome sequencing and annotation.</title>
        <authorList>
            <consortium name="The Broad Institute Genomics Platform"/>
            <consortium name="The Broad Institute Genome Sequencing Center for Infectious Disease"/>
            <person name="Wu L."/>
            <person name="Ma J."/>
        </authorList>
    </citation>
    <scope>NUCLEOTIDE SEQUENCE [LARGE SCALE GENOMIC DNA]</scope>
    <source>
        <strain evidence="4">JCM 31405</strain>
    </source>
</reference>
<name>A0ABQ2S3K9_9DEIO</name>
<feature type="region of interest" description="Disordered" evidence="1">
    <location>
        <begin position="68"/>
        <end position="87"/>
    </location>
</feature>
<accession>A0ABQ2S3K9</accession>
<proteinExistence type="predicted"/>
<feature type="compositionally biased region" description="Low complexity" evidence="1">
    <location>
        <begin position="1256"/>
        <end position="1269"/>
    </location>
</feature>
<feature type="compositionally biased region" description="Low complexity" evidence="1">
    <location>
        <begin position="1155"/>
        <end position="1171"/>
    </location>
</feature>
<dbReference type="EMBL" id="BMQN01000003">
    <property type="protein sequence ID" value="GGR92939.1"/>
    <property type="molecule type" value="Genomic_DNA"/>
</dbReference>
<feature type="region of interest" description="Disordered" evidence="1">
    <location>
        <begin position="449"/>
        <end position="993"/>
    </location>
</feature>
<gene>
    <name evidence="3" type="ORF">GCM10008960_19920</name>
</gene>
<dbReference type="Pfam" id="PF13699">
    <property type="entry name" value="eCIS_core"/>
    <property type="match status" value="1"/>
</dbReference>
<feature type="compositionally biased region" description="Basic and acidic residues" evidence="1">
    <location>
        <begin position="379"/>
        <end position="388"/>
    </location>
</feature>
<feature type="compositionally biased region" description="Low complexity" evidence="1">
    <location>
        <begin position="1401"/>
        <end position="1414"/>
    </location>
</feature>
<feature type="region of interest" description="Disordered" evidence="1">
    <location>
        <begin position="195"/>
        <end position="427"/>
    </location>
</feature>
<feature type="compositionally biased region" description="Pro residues" evidence="1">
    <location>
        <begin position="783"/>
        <end position="803"/>
    </location>
</feature>
<feature type="compositionally biased region" description="Low complexity" evidence="1">
    <location>
        <begin position="1133"/>
        <end position="1146"/>
    </location>
</feature>
<sequence>MDSIAERLVRLKNASRMAVTRQGDAPPFAWPPVAGTPLTAPVSPTPVAAPTARVRRVAARLIALPHGPDAAFPTPDGSAPTAPSPAPRAADAVRYALPTQEAGVPAEWGRAEQAGPLWTPDVTAPPPTVAAPVLMAEEPADPFGDHAALLAAGLRDTPPPTLPPLSPALTPAPADLTPRPLRAASFMEALALNAAPDTDPRPDHVAPAEVAEPATTQGPVTLGAPAPDSPAPGRPPESPRPADSPGAPGRPTTRPDAPVAAPPSAEPVQAETQQSGPANTAPVPMDTVQTGPVQVDPGQTDPGRLVQAHSEPESRAAAPTAPPPPVQSASVPLDPPTGAGDASPAPRSAQEDPPEAPAPATPTESPAADLSPEAQRAAQARERQELEALLRGGNNDIPVRLPRRPRPVAPRAPAPAPEPEEVKVAPPIPADVSQNILARLNRFAELEAAGETDASVIPFRQLEQWEDHHPERNVSADPPVPAAATPGTPRLDAPPVNPASTRVKARSRGQGREPASPRGTPAEADEEPERGPATSTAHPAIPASVSPAPPAAPDPERRSGELLADLPAETPRRAPATRTGIADPSDERGVLPGSVSAPSPTQTAEPRGPTSEHPRPARAEAPDPDRSVRPDVPVPAGLLTDHPRPLTPPDPERSEFVPQFPLTSPPIRPASLPDPGLPPSPIRAAPHPDPAPDTQPTPGPVTPDAAEPRLSHATAQDLAAEPLTAPEPAWMARPAPVAPAPLDPAREAAPTAGQVAAGQTTVGPTTSDRTTAVQAARTTDAYPPAPTWPVPPAGRPHPSPGPQQAPDRTVDTSRPAPRPPGKGRVPATLQVPGDPLAPQTPTGPLWAPDAPQAGPAPEVHSAVRPLRPAQVAPSRMDESTPELSSASPREPVGGPRQPGGDVPTGLLSQGPDRPPTQGSAAPLRADQVAGLSDTPRPLDSAPAPVDDTPLGRPVASRALRPVEVSTPTAPPDQGRFAAPPPTPIRVPSEGPTARPVSFEAVRSFTPDAAGRPVIPQEAAPLGSAPITRPPLTAARVAVPAPAPVEGPGRPVTVTRPAARGADRAPAAALPAPLRPAVPSLQRSAEPTTDSPSLAGPLFPPAPAPQPPQNPQPAAPRQRETVPSEWTTLPGGLPAPLVSASAPATPSWFSPEDSRAASPPALRPAEFTAPAPQDLPLPAPTGRAAPGLGVPRPLLPPPDHAVGGPGTAPPFGWTSAAQELTPPVQPQGYPPRWTGQPAPTRPELQSAGPTGTPGAFPERPAAARTPWTAPVHPVDRPESGVPFTEPGAPGEVTGPSMTSARRPGEAPVQLDPEAPAVWPTAPSGDGRAVSMPVVNAGLPHRPERAWADQPTTGQFAPAAPQVWTDRGTERREVRPLPAPTERPGPAPAPWESPGPAAPTANRLPPAAVRPTPARPDVTELATSTPLVRSVARGDGAGQRATPGDQQRRPATDSPVQRAPGDGWMPARLRPGPDAARAQPTVPGPPRRSLPQRPAGPVSGPPAAADVVMNALNRALNADGHGVPFSPGEQSALRDVLGTSVADVRVVRRPEVHAALRAARADGLTVGDTVFLPPDLSLDRPADLALAAHEVTHARRAREPLFVPAAAPRSVSATDEEGVALATEHAVHHYRTGAPRAAGLPAPWEPMPGWAGAPTPVAAPVSLPVDAPLPSRPASRPEVVAAPPPVPAAPAPLWHAAATDRPAPAPAAPPKAAGRSPDEQAVGRRAAPRAGVDLDQVAREVYARLREQLSQEWRRLN</sequence>
<feature type="compositionally biased region" description="Basic and acidic residues" evidence="1">
    <location>
        <begin position="463"/>
        <end position="474"/>
    </location>
</feature>
<evidence type="ECO:0000313" key="3">
    <source>
        <dbReference type="EMBL" id="GGR92939.1"/>
    </source>
</evidence>